<dbReference type="InterPro" id="IPR038765">
    <property type="entry name" value="Papain-like_cys_pep_sf"/>
</dbReference>
<dbReference type="EMBL" id="BAAAQN010000017">
    <property type="protein sequence ID" value="GAA2030985.1"/>
    <property type="molecule type" value="Genomic_DNA"/>
</dbReference>
<dbReference type="PANTHER" id="PTHR47359:SF3">
    <property type="entry name" value="NLP_P60 DOMAIN-CONTAINING PROTEIN-RELATED"/>
    <property type="match status" value="1"/>
</dbReference>
<evidence type="ECO:0000256" key="4">
    <source>
        <dbReference type="ARBA" id="ARBA00022807"/>
    </source>
</evidence>
<keyword evidence="3" id="KW-0378">Hydrolase</keyword>
<reference evidence="6 7" key="1">
    <citation type="journal article" date="2019" name="Int. J. Syst. Evol. Microbiol.">
        <title>The Global Catalogue of Microorganisms (GCM) 10K type strain sequencing project: providing services to taxonomists for standard genome sequencing and annotation.</title>
        <authorList>
            <consortium name="The Broad Institute Genomics Platform"/>
            <consortium name="The Broad Institute Genome Sequencing Center for Infectious Disease"/>
            <person name="Wu L."/>
            <person name="Ma J."/>
        </authorList>
    </citation>
    <scope>NUCLEOTIDE SEQUENCE [LARGE SCALE GENOMIC DNA]</scope>
    <source>
        <strain evidence="6 7">JCM 16014</strain>
    </source>
</reference>
<accession>A0ABN2U8F0</accession>
<evidence type="ECO:0000313" key="7">
    <source>
        <dbReference type="Proteomes" id="UP001500751"/>
    </source>
</evidence>
<proteinExistence type="inferred from homology"/>
<comment type="similarity">
    <text evidence="1">Belongs to the peptidase C40 family.</text>
</comment>
<keyword evidence="7" id="KW-1185">Reference proteome</keyword>
<organism evidence="6 7">
    <name type="scientific">Catenulispora yoronensis</name>
    <dbReference type="NCBI Taxonomy" id="450799"/>
    <lineage>
        <taxon>Bacteria</taxon>
        <taxon>Bacillati</taxon>
        <taxon>Actinomycetota</taxon>
        <taxon>Actinomycetes</taxon>
        <taxon>Catenulisporales</taxon>
        <taxon>Catenulisporaceae</taxon>
        <taxon>Catenulispora</taxon>
    </lineage>
</organism>
<dbReference type="RefSeq" id="WP_344666529.1">
    <property type="nucleotide sequence ID" value="NZ_BAAAQN010000017.1"/>
</dbReference>
<evidence type="ECO:0000256" key="2">
    <source>
        <dbReference type="ARBA" id="ARBA00022670"/>
    </source>
</evidence>
<dbReference type="PROSITE" id="PS51935">
    <property type="entry name" value="NLPC_P60"/>
    <property type="match status" value="1"/>
</dbReference>
<dbReference type="PANTHER" id="PTHR47359">
    <property type="entry name" value="PEPTIDOGLYCAN DL-ENDOPEPTIDASE CWLO"/>
    <property type="match status" value="1"/>
</dbReference>
<dbReference type="SUPFAM" id="SSF54001">
    <property type="entry name" value="Cysteine proteinases"/>
    <property type="match status" value="1"/>
</dbReference>
<name>A0ABN2U8F0_9ACTN</name>
<feature type="domain" description="NlpC/P60" evidence="5">
    <location>
        <begin position="232"/>
        <end position="365"/>
    </location>
</feature>
<gene>
    <name evidence="6" type="ORF">GCM10009839_33560</name>
</gene>
<comment type="caution">
    <text evidence="6">The sequence shown here is derived from an EMBL/GenBank/DDBJ whole genome shotgun (WGS) entry which is preliminary data.</text>
</comment>
<protein>
    <submittedName>
        <fullName evidence="6">C40 family peptidase</fullName>
    </submittedName>
</protein>
<evidence type="ECO:0000313" key="6">
    <source>
        <dbReference type="EMBL" id="GAA2030985.1"/>
    </source>
</evidence>
<dbReference type="InterPro" id="IPR000064">
    <property type="entry name" value="NLP_P60_dom"/>
</dbReference>
<dbReference type="InterPro" id="IPR051794">
    <property type="entry name" value="PG_Endopeptidase_C40"/>
</dbReference>
<dbReference type="Gene3D" id="3.90.1720.10">
    <property type="entry name" value="endopeptidase domain like (from Nostoc punctiforme)"/>
    <property type="match status" value="1"/>
</dbReference>
<dbReference type="Pfam" id="PF00877">
    <property type="entry name" value="NLPC_P60"/>
    <property type="match status" value="1"/>
</dbReference>
<dbReference type="Proteomes" id="UP001500751">
    <property type="component" value="Unassembled WGS sequence"/>
</dbReference>
<keyword evidence="4" id="KW-0788">Thiol protease</keyword>
<sequence length="368" mass="38169">MNDVAKKAKFAVGGLLLSPIAIVLGIALATTGSGTLEPQTVLAAAAALLTNQPCSTSGPVTPGTTDLDKGHPITTGQISNAQLLYTVSQNDAHLPKDAAVMAIAASIERTRLANYTTKSDYNGLGLFNQDPGSWGTAAELADPVHVATEFYSRLVQVPNWQTIPFDQAASAVLRLPDPARFNFEQWEAISKRLVATFDGSAGTCSGTGGDGSGGGGGDLQLPPGFTLPADTPAAARTAIAWALAQLGTPYSYGGSCSNSHDGNPNDQCDCSSLMMMAYRAAGITIPRGSIAQSDVGTPIYNVKDLKPGDLIFIPGDDGTPEAPGHVGMALGQGLLVEAPHTGLTVRIQPIAGYREGQISKMRRIVPWL</sequence>
<evidence type="ECO:0000256" key="1">
    <source>
        <dbReference type="ARBA" id="ARBA00007074"/>
    </source>
</evidence>
<keyword evidence="2" id="KW-0645">Protease</keyword>
<evidence type="ECO:0000259" key="5">
    <source>
        <dbReference type="PROSITE" id="PS51935"/>
    </source>
</evidence>
<evidence type="ECO:0000256" key="3">
    <source>
        <dbReference type="ARBA" id="ARBA00022801"/>
    </source>
</evidence>